<dbReference type="InterPro" id="IPR012967">
    <property type="entry name" value="COMT_dimerisation"/>
</dbReference>
<dbReference type="InterPro" id="IPR001077">
    <property type="entry name" value="COMT_C"/>
</dbReference>
<dbReference type="Gene3D" id="3.40.50.150">
    <property type="entry name" value="Vaccinia Virus protein VP39"/>
    <property type="match status" value="1"/>
</dbReference>
<feature type="domain" description="O-methyltransferase C-terminal" evidence="5">
    <location>
        <begin position="141"/>
        <end position="347"/>
    </location>
</feature>
<evidence type="ECO:0000256" key="4">
    <source>
        <dbReference type="PIRSR" id="PIRSR005739-1"/>
    </source>
</evidence>
<dbReference type="InterPro" id="IPR029063">
    <property type="entry name" value="SAM-dependent_MTases_sf"/>
</dbReference>
<evidence type="ECO:0000259" key="5">
    <source>
        <dbReference type="Pfam" id="PF00891"/>
    </source>
</evidence>
<dbReference type="CDD" id="cd02440">
    <property type="entry name" value="AdoMet_MTases"/>
    <property type="match status" value="1"/>
</dbReference>
<dbReference type="SUPFAM" id="SSF53335">
    <property type="entry name" value="S-adenosyl-L-methionine-dependent methyltransferases"/>
    <property type="match status" value="1"/>
</dbReference>
<feature type="active site" description="Proton acceptor" evidence="4">
    <location>
        <position position="270"/>
    </location>
</feature>
<keyword evidence="2" id="KW-0808">Transferase</keyword>
<evidence type="ECO:0000313" key="7">
    <source>
        <dbReference type="EMBL" id="KAK9098008.1"/>
    </source>
</evidence>
<dbReference type="FunFam" id="1.10.10.10:FF:000357">
    <property type="entry name" value="Caffeic acid 3-O-methyltransferase"/>
    <property type="match status" value="1"/>
</dbReference>
<keyword evidence="1" id="KW-0489">Methyltransferase</keyword>
<keyword evidence="8" id="KW-1185">Reference proteome</keyword>
<keyword evidence="3" id="KW-0949">S-adenosyl-L-methionine</keyword>
<sequence>MASQDQLHLKQKNEDDQDFLFAFQIVNASVLPMAMRTAINLNVFEIINKAGEGAHLSSSQIASHFPSHCPLTPNMLDRLLRLLASYSVLTCSISNHKDSNTHVERLYGLTKASMYFVKDRDGSSLSPYLIYAQHEVSLDSWYGLDEAILDGGVSFEKVHGMGMHELFGREPRLNELFNRAMAGHTTNVMKKIVEKYDGFEGVNVLVDVGGGIGTNIDIIVSKYTSIKGINFDLPRVIQTAPAYPGVEHIEGDMFVSVPKGDAIFMKWILHNWSDEYCMKFLKNCYEALQDGGKLIVVEGILPVVPEADDAASKVVHQMDLIMMNRLSGGKERTLEEFEALAKGSGFASVKLCCCVCSYWVMELYK</sequence>
<dbReference type="AlphaFoldDB" id="A0AAP0HQW5"/>
<evidence type="ECO:0000259" key="6">
    <source>
        <dbReference type="Pfam" id="PF08100"/>
    </source>
</evidence>
<dbReference type="EMBL" id="JBBNAF010000011">
    <property type="protein sequence ID" value="KAK9098008.1"/>
    <property type="molecule type" value="Genomic_DNA"/>
</dbReference>
<dbReference type="GO" id="GO:0046983">
    <property type="term" value="F:protein dimerization activity"/>
    <property type="evidence" value="ECO:0007669"/>
    <property type="project" value="InterPro"/>
</dbReference>
<dbReference type="PIRSF" id="PIRSF005739">
    <property type="entry name" value="O-mtase"/>
    <property type="match status" value="1"/>
</dbReference>
<dbReference type="PROSITE" id="PS51683">
    <property type="entry name" value="SAM_OMT_II"/>
    <property type="match status" value="1"/>
</dbReference>
<evidence type="ECO:0000256" key="3">
    <source>
        <dbReference type="ARBA" id="ARBA00022691"/>
    </source>
</evidence>
<accession>A0AAP0HQW5</accession>
<dbReference type="GO" id="GO:0032259">
    <property type="term" value="P:methylation"/>
    <property type="evidence" value="ECO:0007669"/>
    <property type="project" value="UniProtKB-KW"/>
</dbReference>
<dbReference type="Gene3D" id="1.10.10.10">
    <property type="entry name" value="Winged helix-like DNA-binding domain superfamily/Winged helix DNA-binding domain"/>
    <property type="match status" value="1"/>
</dbReference>
<evidence type="ECO:0000313" key="8">
    <source>
        <dbReference type="Proteomes" id="UP001420932"/>
    </source>
</evidence>
<name>A0AAP0HQW5_9MAGN</name>
<dbReference type="InterPro" id="IPR036390">
    <property type="entry name" value="WH_DNA-bd_sf"/>
</dbReference>
<organism evidence="7 8">
    <name type="scientific">Stephania yunnanensis</name>
    <dbReference type="NCBI Taxonomy" id="152371"/>
    <lineage>
        <taxon>Eukaryota</taxon>
        <taxon>Viridiplantae</taxon>
        <taxon>Streptophyta</taxon>
        <taxon>Embryophyta</taxon>
        <taxon>Tracheophyta</taxon>
        <taxon>Spermatophyta</taxon>
        <taxon>Magnoliopsida</taxon>
        <taxon>Ranunculales</taxon>
        <taxon>Menispermaceae</taxon>
        <taxon>Menispermoideae</taxon>
        <taxon>Cissampelideae</taxon>
        <taxon>Stephania</taxon>
    </lineage>
</organism>
<feature type="domain" description="O-methyltransferase dimerisation" evidence="6">
    <location>
        <begin position="24"/>
        <end position="119"/>
    </location>
</feature>
<dbReference type="GO" id="GO:0008171">
    <property type="term" value="F:O-methyltransferase activity"/>
    <property type="evidence" value="ECO:0007669"/>
    <property type="project" value="InterPro"/>
</dbReference>
<evidence type="ECO:0000256" key="2">
    <source>
        <dbReference type="ARBA" id="ARBA00022679"/>
    </source>
</evidence>
<gene>
    <name evidence="7" type="ORF">Syun_025053</name>
</gene>
<dbReference type="PANTHER" id="PTHR11746">
    <property type="entry name" value="O-METHYLTRANSFERASE"/>
    <property type="match status" value="1"/>
</dbReference>
<dbReference type="Pfam" id="PF08100">
    <property type="entry name" value="Dimerisation"/>
    <property type="match status" value="1"/>
</dbReference>
<dbReference type="Pfam" id="PF00891">
    <property type="entry name" value="Methyltransf_2"/>
    <property type="match status" value="1"/>
</dbReference>
<protein>
    <submittedName>
        <fullName evidence="7">Uncharacterized protein</fullName>
    </submittedName>
</protein>
<proteinExistence type="predicted"/>
<reference evidence="7 8" key="1">
    <citation type="submission" date="2024-01" db="EMBL/GenBank/DDBJ databases">
        <title>Genome assemblies of Stephania.</title>
        <authorList>
            <person name="Yang L."/>
        </authorList>
    </citation>
    <scope>NUCLEOTIDE SEQUENCE [LARGE SCALE GENOMIC DNA]</scope>
    <source>
        <strain evidence="7">YNDBR</strain>
        <tissue evidence="7">Leaf</tissue>
    </source>
</reference>
<dbReference type="Proteomes" id="UP001420932">
    <property type="component" value="Unassembled WGS sequence"/>
</dbReference>
<comment type="caution">
    <text evidence="7">The sequence shown here is derived from an EMBL/GenBank/DDBJ whole genome shotgun (WGS) entry which is preliminary data.</text>
</comment>
<dbReference type="InterPro" id="IPR036388">
    <property type="entry name" value="WH-like_DNA-bd_sf"/>
</dbReference>
<dbReference type="InterPro" id="IPR016461">
    <property type="entry name" value="COMT-like"/>
</dbReference>
<dbReference type="SUPFAM" id="SSF46785">
    <property type="entry name" value="Winged helix' DNA-binding domain"/>
    <property type="match status" value="1"/>
</dbReference>
<dbReference type="FunFam" id="3.40.50.150:FF:000061">
    <property type="entry name" value="Caffeic acid O-methyltransferase"/>
    <property type="match status" value="1"/>
</dbReference>
<evidence type="ECO:0000256" key="1">
    <source>
        <dbReference type="ARBA" id="ARBA00022603"/>
    </source>
</evidence>